<organism evidence="2 3">
    <name type="scientific">Nocardia cyriacigeorgica</name>
    <dbReference type="NCBI Taxonomy" id="135487"/>
    <lineage>
        <taxon>Bacteria</taxon>
        <taxon>Bacillati</taxon>
        <taxon>Actinomycetota</taxon>
        <taxon>Actinomycetes</taxon>
        <taxon>Mycobacteriales</taxon>
        <taxon>Nocardiaceae</taxon>
        <taxon>Nocardia</taxon>
    </lineage>
</organism>
<feature type="domain" description="DUF4314" evidence="1">
    <location>
        <begin position="16"/>
        <end position="51"/>
    </location>
</feature>
<protein>
    <submittedName>
        <fullName evidence="2">DUF4314 domain-containing protein</fullName>
    </submittedName>
</protein>
<sequence>MRTPRPGDRILITGIMADDPAPLPIGATGTVTGTGPGQIYVDWDNGRSLILLNTDPYRIIPTTQADDNAHRATVPAHALRGGQRLDTGKYVHTVSASVGGLVDITFSDGTAWCSVPEDHPITLWHGGPSRRAYPFAALPADEHLRHCPKQQH</sequence>
<evidence type="ECO:0000259" key="1">
    <source>
        <dbReference type="Pfam" id="PF14192"/>
    </source>
</evidence>
<proteinExistence type="predicted"/>
<dbReference type="Proteomes" id="UP000306378">
    <property type="component" value="Unassembled WGS sequence"/>
</dbReference>
<name>A0A5R8NDE7_9NOCA</name>
<dbReference type="AlphaFoldDB" id="A0A5R8NDE7"/>
<reference evidence="2 3" key="1">
    <citation type="submission" date="2019-05" db="EMBL/GenBank/DDBJ databases">
        <title>Genomes sequences of two Nocardia cyriacigeorgica environmental isolates, type strains Nocardia asteroides ATCC 19247 and Nocardia cyriacigeorgica DSM 44484.</title>
        <authorList>
            <person name="Vautrin F."/>
            <person name="Bergeron E."/>
            <person name="Dubost A."/>
            <person name="Abrouk D."/>
            <person name="Rodriguez Nava V."/>
            <person name="Pujic P."/>
        </authorList>
    </citation>
    <scope>NUCLEOTIDE SEQUENCE [LARGE SCALE GENOMIC DNA]</scope>
    <source>
        <strain evidence="2 3">EML 446</strain>
    </source>
</reference>
<dbReference type="EMBL" id="VBUT01000012">
    <property type="protein sequence ID" value="TLF73654.1"/>
    <property type="molecule type" value="Genomic_DNA"/>
</dbReference>
<dbReference type="Pfam" id="PF14192">
    <property type="entry name" value="DUF4314"/>
    <property type="match status" value="1"/>
</dbReference>
<accession>A0A5R8NDE7</accession>
<evidence type="ECO:0000313" key="3">
    <source>
        <dbReference type="Proteomes" id="UP000306378"/>
    </source>
</evidence>
<dbReference type="RefSeq" id="WP_138452170.1">
    <property type="nucleotide sequence ID" value="NZ_JADLSC010000006.1"/>
</dbReference>
<evidence type="ECO:0000313" key="2">
    <source>
        <dbReference type="EMBL" id="TLF73654.1"/>
    </source>
</evidence>
<gene>
    <name evidence="2" type="ORF">FEK34_26565</name>
</gene>
<comment type="caution">
    <text evidence="2">The sequence shown here is derived from an EMBL/GenBank/DDBJ whole genome shotgun (WGS) entry which is preliminary data.</text>
</comment>
<dbReference type="InterPro" id="IPR025463">
    <property type="entry name" value="DUF4314"/>
</dbReference>